<comment type="caution">
    <text evidence="7">The sequence shown here is derived from an EMBL/GenBank/DDBJ whole genome shotgun (WGS) entry which is preliminary data.</text>
</comment>
<evidence type="ECO:0000256" key="2">
    <source>
        <dbReference type="ARBA" id="ARBA00022598"/>
    </source>
</evidence>
<evidence type="ECO:0000259" key="5">
    <source>
        <dbReference type="Pfam" id="PF00501"/>
    </source>
</evidence>
<keyword evidence="8" id="KW-1185">Reference proteome</keyword>
<dbReference type="CDD" id="cd05943">
    <property type="entry name" value="AACS"/>
    <property type="match status" value="1"/>
</dbReference>
<protein>
    <submittedName>
        <fullName evidence="7">Acetoacetate--CoA ligase</fullName>
    </submittedName>
</protein>
<dbReference type="PROSITE" id="PS00455">
    <property type="entry name" value="AMP_BINDING"/>
    <property type="match status" value="1"/>
</dbReference>
<dbReference type="GO" id="GO:0030729">
    <property type="term" value="F:acetoacetate-CoA ligase activity"/>
    <property type="evidence" value="ECO:0007669"/>
    <property type="project" value="InterPro"/>
</dbReference>
<proteinExistence type="inferred from homology"/>
<dbReference type="GO" id="GO:0006629">
    <property type="term" value="P:lipid metabolic process"/>
    <property type="evidence" value="ECO:0007669"/>
    <property type="project" value="InterPro"/>
</dbReference>
<keyword evidence="2 7" id="KW-0436">Ligase</keyword>
<dbReference type="Proteomes" id="UP000239772">
    <property type="component" value="Unassembled WGS sequence"/>
</dbReference>
<dbReference type="Pfam" id="PF00501">
    <property type="entry name" value="AMP-binding"/>
    <property type="match status" value="1"/>
</dbReference>
<dbReference type="SUPFAM" id="SSF56801">
    <property type="entry name" value="Acetyl-CoA synthetase-like"/>
    <property type="match status" value="1"/>
</dbReference>
<comment type="similarity">
    <text evidence="1">Belongs to the ATP-dependent AMP-binding enzyme family.</text>
</comment>
<dbReference type="Gene3D" id="3.30.300.30">
    <property type="match status" value="1"/>
</dbReference>
<dbReference type="GO" id="GO:0005524">
    <property type="term" value="F:ATP binding"/>
    <property type="evidence" value="ECO:0007669"/>
    <property type="project" value="UniProtKB-KW"/>
</dbReference>
<evidence type="ECO:0000256" key="3">
    <source>
        <dbReference type="ARBA" id="ARBA00022741"/>
    </source>
</evidence>
<sequence length="652" mass="71514">MTFADRPLWTPSPERVAATALVQFRDAFNAREGLHLETYRDVHAASIERREAFWSLLWDFAGVKGEKGSRILGHDRMPGAEFFPEARLNFAENLLTGDGDDDAIVFRGEDKSAKRLSWRQLRADVSRAQQWMASRGIGVGDRVAAMMPNLPETVILMLAATSLGATWSSCSPDFGVRGVLDRFGQIEPKLFIACDGYWYAGKRLPIRDKLAEIVAQLPTAETVLVVDYLGEAAATAAVLPRGVALADALAEHEPADLRFERLPFNHPLYILYSSGTTGVPKCIIHGAGGTLLQHLKELQLNCDVRAGDRVFYFTTCGWMMWNWLVSALASKAALMLFDGSPFHPTAPVLFDFAQDERFTLFGTSAKYIDACKKAGLRPRETHDLSSVRLMTSTGSPLAPESFDYVYDAIKPDVHLASVSGGTDIVSCFVLGDPTGPVYKGEIQAPGLGMAVDVWDEGGRPLPAGKGELVCTKAFPCMPIMFWNDPDGTKYRAAYFERFPGVWTHGDFAEWTPHGGLVIHGRSDATLNPGGVRIGTAEIYAQVEQIPEVVEALAIGQDWDNDVRVVLFVRLRDGAALTDELQQAIRAKIRSGASPRHVPARIVAVADIPRTKSGKITELAVRDVVHGREVKNKEALANPEALELFRDLPALKL</sequence>
<gene>
    <name evidence="7" type="ORF">SLNSH_09545</name>
</gene>
<keyword evidence="3" id="KW-0547">Nucleotide-binding</keyword>
<reference evidence="8" key="1">
    <citation type="submission" date="2018-03" db="EMBL/GenBank/DDBJ databases">
        <authorList>
            <person name="Sun L."/>
            <person name="Liu H."/>
            <person name="Chen W."/>
            <person name="Huang K."/>
            <person name="Liu W."/>
            <person name="Gao X."/>
        </authorList>
    </citation>
    <scope>NUCLEOTIDE SEQUENCE [LARGE SCALE GENOMIC DNA]</scope>
    <source>
        <strain evidence="8">SH9</strain>
    </source>
</reference>
<dbReference type="InterPro" id="IPR042099">
    <property type="entry name" value="ANL_N_sf"/>
</dbReference>
<feature type="domain" description="AMP-dependent synthetase/ligase" evidence="5">
    <location>
        <begin position="99"/>
        <end position="470"/>
    </location>
</feature>
<accession>A0A2T1HUT0</accession>
<name>A0A2T1HUT0_9HYPH</name>
<dbReference type="AlphaFoldDB" id="A0A2T1HUT0"/>
<evidence type="ECO:0000313" key="7">
    <source>
        <dbReference type="EMBL" id="PSC05423.1"/>
    </source>
</evidence>
<evidence type="ECO:0000259" key="6">
    <source>
        <dbReference type="Pfam" id="PF13193"/>
    </source>
</evidence>
<dbReference type="OrthoDB" id="9803968at2"/>
<organism evidence="7 8">
    <name type="scientific">Alsobacter soli</name>
    <dbReference type="NCBI Taxonomy" id="2109933"/>
    <lineage>
        <taxon>Bacteria</taxon>
        <taxon>Pseudomonadati</taxon>
        <taxon>Pseudomonadota</taxon>
        <taxon>Alphaproteobacteria</taxon>
        <taxon>Hyphomicrobiales</taxon>
        <taxon>Alsobacteraceae</taxon>
        <taxon>Alsobacter</taxon>
    </lineage>
</organism>
<dbReference type="PANTHER" id="PTHR42921">
    <property type="entry name" value="ACETOACETYL-COA SYNTHETASE"/>
    <property type="match status" value="1"/>
</dbReference>
<keyword evidence="4" id="KW-0067">ATP-binding</keyword>
<dbReference type="InterPro" id="IPR045851">
    <property type="entry name" value="AMP-bd_C_sf"/>
</dbReference>
<evidence type="ECO:0000256" key="4">
    <source>
        <dbReference type="ARBA" id="ARBA00022840"/>
    </source>
</evidence>
<dbReference type="Pfam" id="PF13193">
    <property type="entry name" value="AMP-binding_C"/>
    <property type="match status" value="1"/>
</dbReference>
<evidence type="ECO:0000313" key="8">
    <source>
        <dbReference type="Proteomes" id="UP000239772"/>
    </source>
</evidence>
<dbReference type="NCBIfam" id="NF002937">
    <property type="entry name" value="PRK03584.1"/>
    <property type="match status" value="1"/>
</dbReference>
<dbReference type="Gene3D" id="3.40.50.12780">
    <property type="entry name" value="N-terminal domain of ligase-like"/>
    <property type="match status" value="1"/>
</dbReference>
<dbReference type="RefSeq" id="WP_106336448.1">
    <property type="nucleotide sequence ID" value="NZ_PVZS01000008.1"/>
</dbReference>
<dbReference type="InterPro" id="IPR005914">
    <property type="entry name" value="Acac_CoA_synth"/>
</dbReference>
<dbReference type="NCBIfam" id="TIGR01217">
    <property type="entry name" value="ac_ac_CoA_syn"/>
    <property type="match status" value="1"/>
</dbReference>
<feature type="domain" description="AMP-binding enzyme C-terminal" evidence="6">
    <location>
        <begin position="543"/>
        <end position="614"/>
    </location>
</feature>
<dbReference type="InterPro" id="IPR000873">
    <property type="entry name" value="AMP-dep_synth/lig_dom"/>
</dbReference>
<dbReference type="EMBL" id="PVZS01000008">
    <property type="protein sequence ID" value="PSC05423.1"/>
    <property type="molecule type" value="Genomic_DNA"/>
</dbReference>
<evidence type="ECO:0000256" key="1">
    <source>
        <dbReference type="ARBA" id="ARBA00006432"/>
    </source>
</evidence>
<dbReference type="InterPro" id="IPR025110">
    <property type="entry name" value="AMP-bd_C"/>
</dbReference>
<dbReference type="PANTHER" id="PTHR42921:SF1">
    <property type="entry name" value="ACETOACETYL-COA SYNTHETASE"/>
    <property type="match status" value="1"/>
</dbReference>
<dbReference type="InterPro" id="IPR020845">
    <property type="entry name" value="AMP-binding_CS"/>
</dbReference>